<protein>
    <recommendedName>
        <fullName evidence="3">Integrase catalytic domain-containing protein</fullName>
    </recommendedName>
</protein>
<reference evidence="1 2" key="1">
    <citation type="journal article" date="2024" name="bioRxiv">
        <title>A reference genome for Trichogramma kaykai: A tiny desert-dwelling parasitoid wasp with competing sex-ratio distorters.</title>
        <authorList>
            <person name="Culotta J."/>
            <person name="Lindsey A.R."/>
        </authorList>
    </citation>
    <scope>NUCLEOTIDE SEQUENCE [LARGE SCALE GENOMIC DNA]</scope>
    <source>
        <strain evidence="1 2">KSX58</strain>
    </source>
</reference>
<evidence type="ECO:0008006" key="3">
    <source>
        <dbReference type="Google" id="ProtNLM"/>
    </source>
</evidence>
<comment type="caution">
    <text evidence="1">The sequence shown here is derived from an EMBL/GenBank/DDBJ whole genome shotgun (WGS) entry which is preliminary data.</text>
</comment>
<dbReference type="InterPro" id="IPR036397">
    <property type="entry name" value="RNaseH_sf"/>
</dbReference>
<dbReference type="SUPFAM" id="SSF53098">
    <property type="entry name" value="Ribonuclease H-like"/>
    <property type="match status" value="1"/>
</dbReference>
<keyword evidence="2" id="KW-1185">Reference proteome</keyword>
<organism evidence="1 2">
    <name type="scientific">Trichogramma kaykai</name>
    <dbReference type="NCBI Taxonomy" id="54128"/>
    <lineage>
        <taxon>Eukaryota</taxon>
        <taxon>Metazoa</taxon>
        <taxon>Ecdysozoa</taxon>
        <taxon>Arthropoda</taxon>
        <taxon>Hexapoda</taxon>
        <taxon>Insecta</taxon>
        <taxon>Pterygota</taxon>
        <taxon>Neoptera</taxon>
        <taxon>Endopterygota</taxon>
        <taxon>Hymenoptera</taxon>
        <taxon>Apocrita</taxon>
        <taxon>Proctotrupomorpha</taxon>
        <taxon>Chalcidoidea</taxon>
        <taxon>Trichogrammatidae</taxon>
        <taxon>Trichogramma</taxon>
    </lineage>
</organism>
<evidence type="ECO:0000313" key="2">
    <source>
        <dbReference type="Proteomes" id="UP001627154"/>
    </source>
</evidence>
<proteinExistence type="predicted"/>
<sequence length="91" mass="10370">MDQTKPRELQYWVPGDRKKILEQIHDPKVKSSPCKYAEAISLPEVRADVLAATFAHEFIGRFGHPKIIRSDQGPKLIGRTFSSMANSTLRY</sequence>
<dbReference type="Gene3D" id="3.30.420.10">
    <property type="entry name" value="Ribonuclease H-like superfamily/Ribonuclease H"/>
    <property type="match status" value="1"/>
</dbReference>
<dbReference type="Proteomes" id="UP001627154">
    <property type="component" value="Unassembled WGS sequence"/>
</dbReference>
<dbReference type="EMBL" id="JBJJXI010000059">
    <property type="protein sequence ID" value="KAL3398899.1"/>
    <property type="molecule type" value="Genomic_DNA"/>
</dbReference>
<accession>A0ABD2X1C9</accession>
<dbReference type="AlphaFoldDB" id="A0ABD2X1C9"/>
<evidence type="ECO:0000313" key="1">
    <source>
        <dbReference type="EMBL" id="KAL3398899.1"/>
    </source>
</evidence>
<name>A0ABD2X1C9_9HYME</name>
<dbReference type="InterPro" id="IPR012337">
    <property type="entry name" value="RNaseH-like_sf"/>
</dbReference>
<gene>
    <name evidence="1" type="ORF">TKK_007994</name>
</gene>